<dbReference type="GO" id="GO:0000445">
    <property type="term" value="C:THO complex part of transcription export complex"/>
    <property type="evidence" value="ECO:0007669"/>
    <property type="project" value="TreeGrafter"/>
</dbReference>
<dbReference type="SUPFAM" id="SSF50978">
    <property type="entry name" value="WD40 repeat-like"/>
    <property type="match status" value="1"/>
</dbReference>
<dbReference type="STRING" id="1276538.A0A1X7RHA8"/>
<dbReference type="InterPro" id="IPR036322">
    <property type="entry name" value="WD40_repeat_dom_sf"/>
</dbReference>
<dbReference type="AlphaFoldDB" id="A0A1X7RHA8"/>
<dbReference type="PANTHER" id="PTHR22839">
    <property type="entry name" value="THO COMPLEX SUBUNIT 3 THO3"/>
    <property type="match status" value="1"/>
</dbReference>
<proteinExistence type="inferred from homology"/>
<feature type="repeat" description="WD" evidence="4">
    <location>
        <begin position="241"/>
        <end position="276"/>
    </location>
</feature>
<dbReference type="InterPro" id="IPR001680">
    <property type="entry name" value="WD40_rpt"/>
</dbReference>
<dbReference type="PROSITE" id="PS00678">
    <property type="entry name" value="WD_REPEATS_1"/>
    <property type="match status" value="1"/>
</dbReference>
<evidence type="ECO:0000256" key="3">
    <source>
        <dbReference type="ARBA" id="ARBA00046343"/>
    </source>
</evidence>
<keyword evidence="1 4" id="KW-0853">WD repeat</keyword>
<evidence type="ECO:0000256" key="1">
    <source>
        <dbReference type="ARBA" id="ARBA00022574"/>
    </source>
</evidence>
<evidence type="ECO:0000256" key="4">
    <source>
        <dbReference type="PROSITE-ProRule" id="PRU00221"/>
    </source>
</evidence>
<organism evidence="5 6">
    <name type="scientific">Zymoseptoria tritici (strain ST99CH_3D7)</name>
    <dbReference type="NCBI Taxonomy" id="1276538"/>
    <lineage>
        <taxon>Eukaryota</taxon>
        <taxon>Fungi</taxon>
        <taxon>Dikarya</taxon>
        <taxon>Ascomycota</taxon>
        <taxon>Pezizomycotina</taxon>
        <taxon>Dothideomycetes</taxon>
        <taxon>Dothideomycetidae</taxon>
        <taxon>Mycosphaerellales</taxon>
        <taxon>Mycosphaerellaceae</taxon>
        <taxon>Zymoseptoria</taxon>
    </lineage>
</organism>
<evidence type="ECO:0000256" key="2">
    <source>
        <dbReference type="ARBA" id="ARBA00022737"/>
    </source>
</evidence>
<dbReference type="PROSITE" id="PS50082">
    <property type="entry name" value="WD_REPEATS_2"/>
    <property type="match status" value="2"/>
</dbReference>
<dbReference type="SMART" id="SM00320">
    <property type="entry name" value="WD40"/>
    <property type="match status" value="5"/>
</dbReference>
<dbReference type="Gene3D" id="2.130.10.10">
    <property type="entry name" value="YVTN repeat-like/Quinoprotein amine dehydrogenase"/>
    <property type="match status" value="2"/>
</dbReference>
<feature type="repeat" description="WD" evidence="4">
    <location>
        <begin position="82"/>
        <end position="117"/>
    </location>
</feature>
<keyword evidence="6" id="KW-1185">Reference proteome</keyword>
<dbReference type="GO" id="GO:0006406">
    <property type="term" value="P:mRNA export from nucleus"/>
    <property type="evidence" value="ECO:0007669"/>
    <property type="project" value="InterPro"/>
</dbReference>
<accession>A0A1X7RHA8</accession>
<dbReference type="Proteomes" id="UP000215127">
    <property type="component" value="Chromosome 1"/>
</dbReference>
<name>A0A1X7RHA8_ZYMT9</name>
<dbReference type="EMBL" id="LT853692">
    <property type="protein sequence ID" value="SMQ46806.1"/>
    <property type="molecule type" value="Genomic_DNA"/>
</dbReference>
<reference evidence="5 6" key="1">
    <citation type="submission" date="2016-06" db="EMBL/GenBank/DDBJ databases">
        <authorList>
            <person name="Kjaerup R.B."/>
            <person name="Dalgaard T.S."/>
            <person name="Juul-Madsen H.R."/>
        </authorList>
    </citation>
    <scope>NUCLEOTIDE SEQUENCE [LARGE SCALE GENOMIC DNA]</scope>
</reference>
<comment type="similarity">
    <text evidence="3">Belongs to the THOC3 family.</text>
</comment>
<protein>
    <submittedName>
        <fullName evidence="5">Uncharacterized protein</fullName>
    </submittedName>
</protein>
<dbReference type="Pfam" id="PF00400">
    <property type="entry name" value="WD40"/>
    <property type="match status" value="3"/>
</dbReference>
<dbReference type="InterPro" id="IPR015943">
    <property type="entry name" value="WD40/YVTN_repeat-like_dom_sf"/>
</dbReference>
<sequence length="365" mass="39352">MAPAPRPRTLRKDTLPTTFKSYKPQVFSETARASTLAPNIRSISWSPTGNAIAQCTSVNIRVWNSERPDVKASTEMKDGTRNTAHTSGVEKVAFNPRMEGVLASTGLDGMVKVWDVRLPGGATGIVGGGPMGKAGVTPRGGEYKVGDQGLFLTWHPAGTQLLVGRRDDVVTALDVRKLDTTFIEPNADKFDLAPEDRTPFKDKGSYNMMTFSNSGREVFATTAEGPVKILDYPTMKPLYTLSAHTSSTYAVSHSPIGNYVAVGASDSLVSLWDTSSWMCARVLSNHTSAVRDVSFSFDGTYLVAGCGADRDGDKGLSIWHVDMGEVVHTIETVNPVTWVSWHPLRYAIAYGGDPGGLKVVGAYKD</sequence>
<evidence type="ECO:0000313" key="6">
    <source>
        <dbReference type="Proteomes" id="UP000215127"/>
    </source>
</evidence>
<dbReference type="PANTHER" id="PTHR22839:SF0">
    <property type="entry name" value="THO COMPLEX SUBUNIT 3"/>
    <property type="match status" value="1"/>
</dbReference>
<evidence type="ECO:0000313" key="5">
    <source>
        <dbReference type="EMBL" id="SMQ46806.1"/>
    </source>
</evidence>
<dbReference type="InterPro" id="IPR040132">
    <property type="entry name" value="Tex1/THOC3"/>
</dbReference>
<dbReference type="InterPro" id="IPR019775">
    <property type="entry name" value="WD40_repeat_CS"/>
</dbReference>
<dbReference type="PROSITE" id="PS50294">
    <property type="entry name" value="WD_REPEATS_REGION"/>
    <property type="match status" value="2"/>
</dbReference>
<gene>
    <name evidence="5" type="ORF">ZT3D7_G1952</name>
</gene>
<keyword evidence="2" id="KW-0677">Repeat</keyword>